<dbReference type="Pfam" id="PF07762">
    <property type="entry name" value="DUF1618"/>
    <property type="match status" value="2"/>
</dbReference>
<dbReference type="EMBL" id="JACEFO010001753">
    <property type="protein sequence ID" value="KAF8711089.1"/>
    <property type="molecule type" value="Genomic_DNA"/>
</dbReference>
<dbReference type="PANTHER" id="PTHR33074">
    <property type="entry name" value="EXPRESSED PROTEIN-RELATED"/>
    <property type="match status" value="1"/>
</dbReference>
<feature type="compositionally biased region" description="Gly residues" evidence="1">
    <location>
        <begin position="18"/>
        <end position="33"/>
    </location>
</feature>
<protein>
    <recommendedName>
        <fullName evidence="2">DUF1618 domain-containing protein</fullName>
    </recommendedName>
</protein>
<dbReference type="InterPro" id="IPR011676">
    <property type="entry name" value="DUF1618"/>
</dbReference>
<evidence type="ECO:0000313" key="4">
    <source>
        <dbReference type="Proteomes" id="UP000636709"/>
    </source>
</evidence>
<dbReference type="Proteomes" id="UP000636709">
    <property type="component" value="Unassembled WGS sequence"/>
</dbReference>
<accession>A0A835ERW6</accession>
<name>A0A835ERW6_9POAL</name>
<evidence type="ECO:0000256" key="1">
    <source>
        <dbReference type="SAM" id="MobiDB-lite"/>
    </source>
</evidence>
<organism evidence="3 4">
    <name type="scientific">Digitaria exilis</name>
    <dbReference type="NCBI Taxonomy" id="1010633"/>
    <lineage>
        <taxon>Eukaryota</taxon>
        <taxon>Viridiplantae</taxon>
        <taxon>Streptophyta</taxon>
        <taxon>Embryophyta</taxon>
        <taxon>Tracheophyta</taxon>
        <taxon>Spermatophyta</taxon>
        <taxon>Magnoliopsida</taxon>
        <taxon>Liliopsida</taxon>
        <taxon>Poales</taxon>
        <taxon>Poaceae</taxon>
        <taxon>PACMAD clade</taxon>
        <taxon>Panicoideae</taxon>
        <taxon>Panicodae</taxon>
        <taxon>Paniceae</taxon>
        <taxon>Anthephorinae</taxon>
        <taxon>Digitaria</taxon>
    </lineage>
</organism>
<proteinExistence type="predicted"/>
<feature type="compositionally biased region" description="Low complexity" evidence="1">
    <location>
        <begin position="345"/>
        <end position="356"/>
    </location>
</feature>
<dbReference type="OrthoDB" id="685097at2759"/>
<feature type="region of interest" description="Disordered" evidence="1">
    <location>
        <begin position="786"/>
        <end position="820"/>
    </location>
</feature>
<feature type="region of interest" description="Disordered" evidence="1">
    <location>
        <begin position="841"/>
        <end position="863"/>
    </location>
</feature>
<feature type="domain" description="DUF1618" evidence="2">
    <location>
        <begin position="204"/>
        <end position="322"/>
    </location>
</feature>
<dbReference type="AlphaFoldDB" id="A0A835ERW6"/>
<comment type="caution">
    <text evidence="3">The sequence shown here is derived from an EMBL/GenBank/DDBJ whole genome shotgun (WGS) entry which is preliminary data.</text>
</comment>
<feature type="domain" description="DUF1618" evidence="2">
    <location>
        <begin position="576"/>
        <end position="704"/>
    </location>
</feature>
<evidence type="ECO:0000313" key="3">
    <source>
        <dbReference type="EMBL" id="KAF8711089.1"/>
    </source>
</evidence>
<gene>
    <name evidence="3" type="ORF">HU200_029095</name>
</gene>
<sequence length="1067" mass="118144">MGEGYDRATLSRHSFLSSGGGHGSASGGSGGLPTVGDAGAETAGYPIEASLRLADPPAASCVCIHVQIPRLVHEKDSTVLAAHGDSLLIQINLTHQHSYPRATCDHFVYRAAAAAAAQPPRKLLSYATGLIHHGRSKDDNDDLVVVELRLKEASTTNTPGLMTPEVLLFRSGEWIIHGGREFTELPLWCVTDTVIPIGDRQLCWVNLSTGVLICDVFEEIPRLQYVELPVDPCYGEPQWYRNVCATGGGELKFVNVFSRCCCGRSHGAYVVTTWTLRMSDIEWVKDGMVDATDLWTLDAYKELPCIPLGHPMVSMDDPYAICFLKRETDEHIYDQTRRMENPRPAAASSSSSSSAAFPRRKDGDWDNWPYANGDVRTLATAFTTFGHPLHVSLRLAEPPAASRVCIQLPRGIETEWPTVVAAHGDSLLITIRLVKDMGPYIQRSAPDFFVYNAGAAVDDDAAPRPPSLSLLPPCCVTEETSARLRSQDMLSYATYATGLLRHSEDEFVVAELMLKEVSTTNTPGMVTPELLLFRCGEWIVKRPLISHDGRELRELPLWSTTDITGTVPAGDRQLCWVNLSTGVLICDNVFDENPRLHYVELPVDPCHGQPELYRNVCATAGGGALKFVNVYRRCCCGGVGVTDCQRSHGAYVINTWTLRMSDMKWVKDAMVDATELWALDAYKGLPCIPLDHPDVSMDEPYVICFVLLEIDEETYHQKSWMLMVDTRSKTIRSVLPADPGDQAWDPSETLIPSDVSYYLNSKAQSQVDMERSLVQIRDDDDDCREANDSILQSSCDGKSVGDLGSSSRGRKGRARAQEEEYARRPMGSIIAEKYNKEIDGAHCPPHHMHGSPQQTREGRSDPFQQQRRRISSHLIDVQTAAQPSSSVASPRWVLLEQHCKISKLDDEDSSCCCTADANTLVTALTTTGKTIQSISPPRRSPGIVSHLRPVSRRRPTPLCFVQIDGSFRTRGLLDHFAYNAGASTRPSSLLLLPPYYPTDGEEIRWSQRLPTDHTNTYLNMRPPASCTTVVTTTRSWSTASEYTPEPERAELKSISNRAPKLEPLYSF</sequence>
<dbReference type="PANTHER" id="PTHR33074:SF124">
    <property type="entry name" value="DUF1618 DOMAIN-CONTAINING PROTEIN"/>
    <property type="match status" value="1"/>
</dbReference>
<keyword evidence="4" id="KW-1185">Reference proteome</keyword>
<feature type="region of interest" description="Disordered" evidence="1">
    <location>
        <begin position="16"/>
        <end position="35"/>
    </location>
</feature>
<reference evidence="3" key="1">
    <citation type="submission" date="2020-07" db="EMBL/GenBank/DDBJ databases">
        <title>Genome sequence and genetic diversity analysis of an under-domesticated orphan crop, white fonio (Digitaria exilis).</title>
        <authorList>
            <person name="Bennetzen J.L."/>
            <person name="Chen S."/>
            <person name="Ma X."/>
            <person name="Wang X."/>
            <person name="Yssel A.E.J."/>
            <person name="Chaluvadi S.R."/>
            <person name="Johnson M."/>
            <person name="Gangashetty P."/>
            <person name="Hamidou F."/>
            <person name="Sanogo M.D."/>
            <person name="Zwaenepoel A."/>
            <person name="Wallace J."/>
            <person name="Van De Peer Y."/>
            <person name="Van Deynze A."/>
        </authorList>
    </citation>
    <scope>NUCLEOTIDE SEQUENCE</scope>
    <source>
        <tissue evidence="3">Leaves</tissue>
    </source>
</reference>
<feature type="region of interest" description="Disordered" evidence="1">
    <location>
        <begin position="338"/>
        <end position="360"/>
    </location>
</feature>
<evidence type="ECO:0000259" key="2">
    <source>
        <dbReference type="Pfam" id="PF07762"/>
    </source>
</evidence>